<dbReference type="Proteomes" id="UP000809789">
    <property type="component" value="Unassembled WGS sequence"/>
</dbReference>
<organism evidence="3 4">
    <name type="scientific">Elsinoe batatas</name>
    <dbReference type="NCBI Taxonomy" id="2601811"/>
    <lineage>
        <taxon>Eukaryota</taxon>
        <taxon>Fungi</taxon>
        <taxon>Dikarya</taxon>
        <taxon>Ascomycota</taxon>
        <taxon>Pezizomycotina</taxon>
        <taxon>Dothideomycetes</taxon>
        <taxon>Dothideomycetidae</taxon>
        <taxon>Myriangiales</taxon>
        <taxon>Elsinoaceae</taxon>
        <taxon>Elsinoe</taxon>
    </lineage>
</organism>
<protein>
    <recommendedName>
        <fullName evidence="2">BTB domain-containing protein</fullName>
    </recommendedName>
</protein>
<dbReference type="EMBL" id="JAESVG020000001">
    <property type="protein sequence ID" value="KAG8630940.1"/>
    <property type="molecule type" value="Genomic_DNA"/>
</dbReference>
<feature type="domain" description="BTB" evidence="2">
    <location>
        <begin position="89"/>
        <end position="150"/>
    </location>
</feature>
<comment type="caution">
    <text evidence="3">The sequence shown here is derived from an EMBL/GenBank/DDBJ whole genome shotgun (WGS) entry which is preliminary data.</text>
</comment>
<name>A0A8K0LBB0_9PEZI</name>
<evidence type="ECO:0000259" key="2">
    <source>
        <dbReference type="PROSITE" id="PS50097"/>
    </source>
</evidence>
<keyword evidence="4" id="KW-1185">Reference proteome</keyword>
<evidence type="ECO:0000256" key="1">
    <source>
        <dbReference type="SAM" id="MobiDB-lite"/>
    </source>
</evidence>
<accession>A0A8K0LBB0</accession>
<gene>
    <name evidence="3" type="ORF">KVT40_000080</name>
</gene>
<dbReference type="Pfam" id="PF00651">
    <property type="entry name" value="BTB"/>
    <property type="match status" value="1"/>
</dbReference>
<feature type="compositionally biased region" description="Polar residues" evidence="1">
    <location>
        <begin position="30"/>
        <end position="60"/>
    </location>
</feature>
<dbReference type="PROSITE" id="PS50097">
    <property type="entry name" value="BTB"/>
    <property type="match status" value="1"/>
</dbReference>
<evidence type="ECO:0000313" key="3">
    <source>
        <dbReference type="EMBL" id="KAG8630940.1"/>
    </source>
</evidence>
<dbReference type="AlphaFoldDB" id="A0A8K0LBB0"/>
<dbReference type="OrthoDB" id="194443at2759"/>
<sequence length="296" mass="33036">MSDNNSEAATGTSAGTASSAIVRHRFRETFSVQQGNGTDSNHSNAEGGARQNTSTQTEGPTFTMGDEHSLIRLGSTTPTMSLTIFTTLVTVVLVHNQDKSFYHIHKSALEKESGYFAAALGDFWSPERENVVILQGVKPAVFEHFFQWLYRHFGTEKDEGIYEIHDYDLSTDMCLDLYFLADMIGATNFMPCIMDVLYARRDDPALFNVNVFHEITTNLADSSMLYDFIVHWWVIYGNENSAREITRYAGVGATEAILQACLAHKGATDFSSFTGDRGACHYHEHDDQEHCPTGQD</sequence>
<dbReference type="InterPro" id="IPR011333">
    <property type="entry name" value="SKP1/BTB/POZ_sf"/>
</dbReference>
<dbReference type="Gene3D" id="3.30.710.10">
    <property type="entry name" value="Potassium Channel Kv1.1, Chain A"/>
    <property type="match status" value="1"/>
</dbReference>
<proteinExistence type="predicted"/>
<feature type="region of interest" description="Disordered" evidence="1">
    <location>
        <begin position="30"/>
        <end position="66"/>
    </location>
</feature>
<evidence type="ECO:0000313" key="4">
    <source>
        <dbReference type="Proteomes" id="UP000809789"/>
    </source>
</evidence>
<dbReference type="InterPro" id="IPR000210">
    <property type="entry name" value="BTB/POZ_dom"/>
</dbReference>
<dbReference type="CDD" id="cd18186">
    <property type="entry name" value="BTB_POZ_ZBTB_KLHL-like"/>
    <property type="match status" value="1"/>
</dbReference>
<reference evidence="3" key="1">
    <citation type="submission" date="2021-07" db="EMBL/GenBank/DDBJ databases">
        <title>Elsinoe batatas strain:CRI-CJ2 Genome sequencing and assembly.</title>
        <authorList>
            <person name="Huang L."/>
        </authorList>
    </citation>
    <scope>NUCLEOTIDE SEQUENCE</scope>
    <source>
        <strain evidence="3">CRI-CJ2</strain>
    </source>
</reference>
<dbReference type="SUPFAM" id="SSF54695">
    <property type="entry name" value="POZ domain"/>
    <property type="match status" value="1"/>
</dbReference>